<keyword evidence="1" id="KW-0812">Transmembrane</keyword>
<reference evidence="2 3" key="1">
    <citation type="submission" date="2022-08" db="EMBL/GenBank/DDBJ databases">
        <title>Paenibacillus endoradicis sp. nov., Paenibacillus radicibacter sp. nov and Paenibacillus pararadicis sp. nov., three cold-adapted plant growth-promoting bacteria isolated from root of Larix gmelinii in Great Khingan.</title>
        <authorList>
            <person name="Xue H."/>
        </authorList>
    </citation>
    <scope>NUCLEOTIDE SEQUENCE [LARGE SCALE GENOMIC DNA]</scope>
    <source>
        <strain evidence="2 3">N5-1-1-5</strain>
    </source>
</reference>
<dbReference type="RefSeq" id="WP_258214528.1">
    <property type="nucleotide sequence ID" value="NZ_JANQBD010000012.1"/>
</dbReference>
<feature type="transmembrane region" description="Helical" evidence="1">
    <location>
        <begin position="26"/>
        <end position="47"/>
    </location>
</feature>
<feature type="transmembrane region" description="Helical" evidence="1">
    <location>
        <begin position="93"/>
        <end position="112"/>
    </location>
</feature>
<accession>A0ABT1YID6</accession>
<feature type="transmembrane region" description="Helical" evidence="1">
    <location>
        <begin position="124"/>
        <end position="144"/>
    </location>
</feature>
<dbReference type="InterPro" id="IPR048147">
    <property type="entry name" value="CBO0543-like"/>
</dbReference>
<keyword evidence="1" id="KW-0472">Membrane</keyword>
<evidence type="ECO:0000256" key="1">
    <source>
        <dbReference type="SAM" id="Phobius"/>
    </source>
</evidence>
<organism evidence="2 3">
    <name type="scientific">Paenibacillus radicis</name>
    <name type="common">ex Xue et al. 2023</name>
    <dbReference type="NCBI Taxonomy" id="2972489"/>
    <lineage>
        <taxon>Bacteria</taxon>
        <taxon>Bacillati</taxon>
        <taxon>Bacillota</taxon>
        <taxon>Bacilli</taxon>
        <taxon>Bacillales</taxon>
        <taxon>Paenibacillaceae</taxon>
        <taxon>Paenibacillus</taxon>
    </lineage>
</organism>
<sequence>MERLLLRLLWVSSFASIPFVFKRKNLLMYLTVFFAKGVLSSSIDSIFIKSKRIEYPVRPYPKIFDTNILYDLLFYPLLSVLWVRSTYNTKPSVTILRSLYFSVPMSIAQWILEKKTNLFKWKSWSILHTFVSINFTLFTIRGFVGLLKEWTKENKPAAKQKSTGILSRLNDVFANVLPTNSSKRIDFEIENKEAVKV</sequence>
<proteinExistence type="predicted"/>
<name>A0ABT1YID6_9BACL</name>
<dbReference type="EMBL" id="JANQBD010000012">
    <property type="protein sequence ID" value="MCR8632946.1"/>
    <property type="molecule type" value="Genomic_DNA"/>
</dbReference>
<keyword evidence="1" id="KW-1133">Transmembrane helix</keyword>
<gene>
    <name evidence="2" type="ORF">NV381_17230</name>
</gene>
<dbReference type="Proteomes" id="UP001300012">
    <property type="component" value="Unassembled WGS sequence"/>
</dbReference>
<keyword evidence="3" id="KW-1185">Reference proteome</keyword>
<dbReference type="NCBIfam" id="NF041644">
    <property type="entry name" value="CBO0543_fam"/>
    <property type="match status" value="1"/>
</dbReference>
<protein>
    <submittedName>
        <fullName evidence="2">Uncharacterized protein</fullName>
    </submittedName>
</protein>
<evidence type="ECO:0000313" key="2">
    <source>
        <dbReference type="EMBL" id="MCR8632946.1"/>
    </source>
</evidence>
<evidence type="ECO:0000313" key="3">
    <source>
        <dbReference type="Proteomes" id="UP001300012"/>
    </source>
</evidence>
<feature type="transmembrane region" description="Helical" evidence="1">
    <location>
        <begin position="68"/>
        <end position="87"/>
    </location>
</feature>
<comment type="caution">
    <text evidence="2">The sequence shown here is derived from an EMBL/GenBank/DDBJ whole genome shotgun (WGS) entry which is preliminary data.</text>
</comment>